<dbReference type="InterPro" id="IPR016024">
    <property type="entry name" value="ARM-type_fold"/>
</dbReference>
<dbReference type="EMBL" id="JAQIZZ010000008">
    <property type="protein sequence ID" value="KAJ5524109.1"/>
    <property type="molecule type" value="Genomic_DNA"/>
</dbReference>
<dbReference type="SUPFAM" id="SSF52047">
    <property type="entry name" value="RNI-like"/>
    <property type="match status" value="1"/>
</dbReference>
<comment type="caution">
    <text evidence="2">The sequence shown here is derived from an EMBL/GenBank/DDBJ whole genome shotgun (WGS) entry which is preliminary data.</text>
</comment>
<evidence type="ECO:0000313" key="3">
    <source>
        <dbReference type="Proteomes" id="UP001220324"/>
    </source>
</evidence>
<feature type="region of interest" description="Disordered" evidence="1">
    <location>
        <begin position="424"/>
        <end position="484"/>
    </location>
</feature>
<feature type="compositionally biased region" description="Acidic residues" evidence="1">
    <location>
        <begin position="450"/>
        <end position="473"/>
    </location>
</feature>
<dbReference type="InterPro" id="IPR032675">
    <property type="entry name" value="LRR_dom_sf"/>
</dbReference>
<reference evidence="2 3" key="1">
    <citation type="journal article" date="2023" name="IMA Fungus">
        <title>Comparative genomic study of the Penicillium genus elucidates a diverse pangenome and 15 lateral gene transfer events.</title>
        <authorList>
            <person name="Petersen C."/>
            <person name="Sorensen T."/>
            <person name="Nielsen M.R."/>
            <person name="Sondergaard T.E."/>
            <person name="Sorensen J.L."/>
            <person name="Fitzpatrick D.A."/>
            <person name="Frisvad J.C."/>
            <person name="Nielsen K.L."/>
        </authorList>
    </citation>
    <scope>NUCLEOTIDE SEQUENCE [LARGE SCALE GENOMIC DNA]</scope>
    <source>
        <strain evidence="2 3">IBT 35679</strain>
    </source>
</reference>
<accession>A0AAD6CIH7</accession>
<dbReference type="Gene3D" id="3.80.10.10">
    <property type="entry name" value="Ribonuclease Inhibitor"/>
    <property type="match status" value="1"/>
</dbReference>
<proteinExistence type="predicted"/>
<evidence type="ECO:0000313" key="2">
    <source>
        <dbReference type="EMBL" id="KAJ5524109.1"/>
    </source>
</evidence>
<protein>
    <submittedName>
        <fullName evidence="2">Uncharacterized protein</fullName>
    </submittedName>
</protein>
<feature type="compositionally biased region" description="Acidic residues" evidence="1">
    <location>
        <begin position="426"/>
        <end position="443"/>
    </location>
</feature>
<name>A0AAD6CIH7_9EURO</name>
<organism evidence="2 3">
    <name type="scientific">Penicillium frequentans</name>
    <dbReference type="NCBI Taxonomy" id="3151616"/>
    <lineage>
        <taxon>Eukaryota</taxon>
        <taxon>Fungi</taxon>
        <taxon>Dikarya</taxon>
        <taxon>Ascomycota</taxon>
        <taxon>Pezizomycotina</taxon>
        <taxon>Eurotiomycetes</taxon>
        <taxon>Eurotiomycetidae</taxon>
        <taxon>Eurotiales</taxon>
        <taxon>Aspergillaceae</taxon>
        <taxon>Penicillium</taxon>
    </lineage>
</organism>
<dbReference type="SUPFAM" id="SSF48371">
    <property type="entry name" value="ARM repeat"/>
    <property type="match status" value="1"/>
</dbReference>
<sequence>MVHIQDLPMEILYMIFSFVLGRPANPLNDKGVLANIEPSDDRTHEEEAEEEAEKKILEIMERDNLRQMCLVSATFRDIAQPLLFHSFQCESSPSGDLRKTIYFAKAIYRRPKLGEYVKEFKFKHLLFRPVPERLPADDAKLCKLAIQALELGDQEKRWISLVRTYDFSVIIALVVVKLPNLRGLTLKGFLNLATRFKPLFDRDPSFLSQLRFLHIKGTLMSSDLALYEDFFTYPRLQHLRLEYCNLNDASFPSAWTPGSLAAETLVICDSCIDSGEIRKLMQAWGLEAAHPHKETLEYFHVELARSATALNDIQKYLSSCAKFGSFREFTALKTIMVPHAYLPVHPELPRSLEQIDITDCNSSIQNMAQNIAKDARKGLYPELLHVRVLTLDVRAPISPPQGQIPLLKTPTDFFYQPSRIVQWDQNYDDEDSDDEDYDGEDYGDYGLGFGDDDDNDDDNDDDDDDDDDDDELSPGDMNATSGVSGLMDQLLPELYQILMEQAMRDADFAHLRPPKR</sequence>
<keyword evidence="3" id="KW-1185">Reference proteome</keyword>
<gene>
    <name evidence="2" type="ORF">N7494_010759</name>
</gene>
<dbReference type="Proteomes" id="UP001220324">
    <property type="component" value="Unassembled WGS sequence"/>
</dbReference>
<dbReference type="AlphaFoldDB" id="A0AAD6CIH7"/>
<evidence type="ECO:0000256" key="1">
    <source>
        <dbReference type="SAM" id="MobiDB-lite"/>
    </source>
</evidence>